<evidence type="ECO:0000313" key="4">
    <source>
        <dbReference type="EMBL" id="GMN60726.1"/>
    </source>
</evidence>
<dbReference type="InterPro" id="IPR051716">
    <property type="entry name" value="Plant_RL_S/T_kinase"/>
</dbReference>
<dbReference type="AlphaFoldDB" id="A0AA88J3V8"/>
<comment type="subcellular location">
    <subcellularLocation>
        <location evidence="1">Membrane</location>
        <topology evidence="1">Single-pass type I membrane protein</topology>
    </subcellularLocation>
</comment>
<keyword evidence="2" id="KW-0732">Signal</keyword>
<comment type="caution">
    <text evidence="4">The sequence shown here is derived from an EMBL/GenBank/DDBJ whole genome shotgun (WGS) entry which is preliminary data.</text>
</comment>
<dbReference type="InterPro" id="IPR011009">
    <property type="entry name" value="Kinase-like_dom_sf"/>
</dbReference>
<reference evidence="4" key="1">
    <citation type="submission" date="2023-07" db="EMBL/GenBank/DDBJ databases">
        <title>draft genome sequence of fig (Ficus carica).</title>
        <authorList>
            <person name="Takahashi T."/>
            <person name="Nishimura K."/>
        </authorList>
    </citation>
    <scope>NUCLEOTIDE SEQUENCE</scope>
</reference>
<name>A0AA88J3V8_FICCA</name>
<protein>
    <submittedName>
        <fullName evidence="4">Uncharacterized protein</fullName>
    </submittedName>
</protein>
<evidence type="ECO:0000313" key="5">
    <source>
        <dbReference type="Proteomes" id="UP001187192"/>
    </source>
</evidence>
<dbReference type="InterPro" id="IPR001611">
    <property type="entry name" value="Leu-rich_rpt"/>
</dbReference>
<dbReference type="PANTHER" id="PTHR48053">
    <property type="entry name" value="LEUCINE RICH REPEAT FAMILY PROTEIN, EXPRESSED"/>
    <property type="match status" value="1"/>
</dbReference>
<dbReference type="Gene3D" id="1.10.510.10">
    <property type="entry name" value="Transferase(Phosphotransferase) domain 1"/>
    <property type="match status" value="1"/>
</dbReference>
<gene>
    <name evidence="4" type="ORF">TIFTF001_029811</name>
</gene>
<dbReference type="GO" id="GO:0016020">
    <property type="term" value="C:membrane"/>
    <property type="evidence" value="ECO:0007669"/>
    <property type="project" value="UniProtKB-SubCell"/>
</dbReference>
<evidence type="ECO:0000256" key="3">
    <source>
        <dbReference type="ARBA" id="ARBA00023170"/>
    </source>
</evidence>
<evidence type="ECO:0000256" key="2">
    <source>
        <dbReference type="ARBA" id="ARBA00022729"/>
    </source>
</evidence>
<keyword evidence="5" id="KW-1185">Reference proteome</keyword>
<accession>A0AA88J3V8</accession>
<dbReference type="EMBL" id="BTGU01000101">
    <property type="protein sequence ID" value="GMN60726.1"/>
    <property type="molecule type" value="Genomic_DNA"/>
</dbReference>
<proteinExistence type="predicted"/>
<dbReference type="PANTHER" id="PTHR48053:SF71">
    <property type="entry name" value="LEUCINE RICH REPEAT FAMILY PROTEIN, EXPRESSED"/>
    <property type="match status" value="1"/>
</dbReference>
<dbReference type="Gene3D" id="3.80.10.10">
    <property type="entry name" value="Ribonuclease Inhibitor"/>
    <property type="match status" value="1"/>
</dbReference>
<evidence type="ECO:0000256" key="1">
    <source>
        <dbReference type="ARBA" id="ARBA00004479"/>
    </source>
</evidence>
<organism evidence="4 5">
    <name type="scientific">Ficus carica</name>
    <name type="common">Common fig</name>
    <dbReference type="NCBI Taxonomy" id="3494"/>
    <lineage>
        <taxon>Eukaryota</taxon>
        <taxon>Viridiplantae</taxon>
        <taxon>Streptophyta</taxon>
        <taxon>Embryophyta</taxon>
        <taxon>Tracheophyta</taxon>
        <taxon>Spermatophyta</taxon>
        <taxon>Magnoliopsida</taxon>
        <taxon>eudicotyledons</taxon>
        <taxon>Gunneridae</taxon>
        <taxon>Pentapetalae</taxon>
        <taxon>rosids</taxon>
        <taxon>fabids</taxon>
        <taxon>Rosales</taxon>
        <taxon>Moraceae</taxon>
        <taxon>Ficeae</taxon>
        <taxon>Ficus</taxon>
    </lineage>
</organism>
<dbReference type="Pfam" id="PF13855">
    <property type="entry name" value="LRR_8"/>
    <property type="match status" value="1"/>
</dbReference>
<keyword evidence="3" id="KW-0675">Receptor</keyword>
<dbReference type="InterPro" id="IPR032675">
    <property type="entry name" value="LRR_dom_sf"/>
</dbReference>
<dbReference type="Proteomes" id="UP001187192">
    <property type="component" value="Unassembled WGS sequence"/>
</dbReference>
<dbReference type="SUPFAM" id="SSF56112">
    <property type="entry name" value="Protein kinase-like (PK-like)"/>
    <property type="match status" value="1"/>
</dbReference>
<dbReference type="SUPFAM" id="SSF52058">
    <property type="entry name" value="L domain-like"/>
    <property type="match status" value="1"/>
</dbReference>
<sequence>MSKATVIEMSSNYFTGEVPCLGSLSKLRIIGISGNNLGHGKNDDLKFLSSLVNCTNLEVLGIEDNNFGGVMPESISNFSSKLRDMIMGRNQISGSIPTRIGNLVNLQRLGMDNNQLSGVVPSSVEYGMGSEVSTSGDVYSYGILLLEMFSGKRPTDGMFRDDSNLHNFALMALPERVEEILDPRLLETEDGRGENGALYANEIQNQMVRKCLISVVEIGVACSAELPGERMSIGDVVSELSRIKDMLSKTGITII</sequence>